<dbReference type="InterPro" id="IPR050109">
    <property type="entry name" value="HTH-type_TetR-like_transc_reg"/>
</dbReference>
<evidence type="ECO:0000313" key="8">
    <source>
        <dbReference type="Proteomes" id="UP001500221"/>
    </source>
</evidence>
<feature type="region of interest" description="Disordered" evidence="5">
    <location>
        <begin position="199"/>
        <end position="230"/>
    </location>
</feature>
<keyword evidence="1" id="KW-0805">Transcription regulation</keyword>
<proteinExistence type="predicted"/>
<dbReference type="PANTHER" id="PTHR30055:SF149">
    <property type="entry name" value="TETR-FAMILY TRANSCRIPTIONAL REGULATOR"/>
    <property type="match status" value="1"/>
</dbReference>
<feature type="compositionally biased region" description="Basic and acidic residues" evidence="5">
    <location>
        <begin position="213"/>
        <end position="230"/>
    </location>
</feature>
<dbReference type="PROSITE" id="PS01081">
    <property type="entry name" value="HTH_TETR_1"/>
    <property type="match status" value="1"/>
</dbReference>
<dbReference type="SUPFAM" id="SSF48498">
    <property type="entry name" value="Tetracyclin repressor-like, C-terminal domain"/>
    <property type="match status" value="1"/>
</dbReference>
<reference evidence="8" key="1">
    <citation type="journal article" date="2019" name="Int. J. Syst. Evol. Microbiol.">
        <title>The Global Catalogue of Microorganisms (GCM) 10K type strain sequencing project: providing services to taxonomists for standard genome sequencing and annotation.</title>
        <authorList>
            <consortium name="The Broad Institute Genomics Platform"/>
            <consortium name="The Broad Institute Genome Sequencing Center for Infectious Disease"/>
            <person name="Wu L."/>
            <person name="Ma J."/>
        </authorList>
    </citation>
    <scope>NUCLEOTIDE SEQUENCE [LARGE SCALE GENOMIC DNA]</scope>
    <source>
        <strain evidence="8">JCM 18459</strain>
    </source>
</reference>
<keyword evidence="3" id="KW-0804">Transcription</keyword>
<protein>
    <submittedName>
        <fullName evidence="7">TetR/AcrR family transcriptional regulator</fullName>
    </submittedName>
</protein>
<dbReference type="RefSeq" id="WP_345462259.1">
    <property type="nucleotide sequence ID" value="NZ_BAABKG010000005.1"/>
</dbReference>
<feature type="domain" description="HTH tetR-type" evidence="6">
    <location>
        <begin position="18"/>
        <end position="78"/>
    </location>
</feature>
<gene>
    <name evidence="7" type="ORF">GCM10023340_37400</name>
</gene>
<dbReference type="InterPro" id="IPR009057">
    <property type="entry name" value="Homeodomain-like_sf"/>
</dbReference>
<dbReference type="SUPFAM" id="SSF46689">
    <property type="entry name" value="Homeodomain-like"/>
    <property type="match status" value="1"/>
</dbReference>
<feature type="DNA-binding region" description="H-T-H motif" evidence="4">
    <location>
        <begin position="41"/>
        <end position="60"/>
    </location>
</feature>
<comment type="caution">
    <text evidence="7">The sequence shown here is derived from an EMBL/GenBank/DDBJ whole genome shotgun (WGS) entry which is preliminary data.</text>
</comment>
<dbReference type="InterPro" id="IPR023772">
    <property type="entry name" value="DNA-bd_HTH_TetR-type_CS"/>
</dbReference>
<dbReference type="InterPro" id="IPR001647">
    <property type="entry name" value="HTH_TetR"/>
</dbReference>
<keyword evidence="8" id="KW-1185">Reference proteome</keyword>
<evidence type="ECO:0000256" key="1">
    <source>
        <dbReference type="ARBA" id="ARBA00023015"/>
    </source>
</evidence>
<dbReference type="PANTHER" id="PTHR30055">
    <property type="entry name" value="HTH-TYPE TRANSCRIPTIONAL REGULATOR RUTR"/>
    <property type="match status" value="1"/>
</dbReference>
<name>A0ABP9Q0T4_9ACTN</name>
<dbReference type="PROSITE" id="PS50977">
    <property type="entry name" value="HTH_TETR_2"/>
    <property type="match status" value="1"/>
</dbReference>
<organism evidence="7 8">
    <name type="scientific">Nocardioides marinquilinus</name>
    <dbReference type="NCBI Taxonomy" id="1210400"/>
    <lineage>
        <taxon>Bacteria</taxon>
        <taxon>Bacillati</taxon>
        <taxon>Actinomycetota</taxon>
        <taxon>Actinomycetes</taxon>
        <taxon>Propionibacteriales</taxon>
        <taxon>Nocardioidaceae</taxon>
        <taxon>Nocardioides</taxon>
    </lineage>
</organism>
<dbReference type="InterPro" id="IPR011075">
    <property type="entry name" value="TetR_C"/>
</dbReference>
<dbReference type="Proteomes" id="UP001500221">
    <property type="component" value="Unassembled WGS sequence"/>
</dbReference>
<evidence type="ECO:0000256" key="5">
    <source>
        <dbReference type="SAM" id="MobiDB-lite"/>
    </source>
</evidence>
<dbReference type="InterPro" id="IPR036271">
    <property type="entry name" value="Tet_transcr_reg_TetR-rel_C_sf"/>
</dbReference>
<accession>A0ABP9Q0T4</accession>
<dbReference type="Gene3D" id="1.10.357.10">
    <property type="entry name" value="Tetracycline Repressor, domain 2"/>
    <property type="match status" value="1"/>
</dbReference>
<evidence type="ECO:0000256" key="3">
    <source>
        <dbReference type="ARBA" id="ARBA00023163"/>
    </source>
</evidence>
<evidence type="ECO:0000259" key="6">
    <source>
        <dbReference type="PROSITE" id="PS50977"/>
    </source>
</evidence>
<dbReference type="EMBL" id="BAABKG010000005">
    <property type="protein sequence ID" value="GAA5154222.1"/>
    <property type="molecule type" value="Genomic_DNA"/>
</dbReference>
<dbReference type="Pfam" id="PF00440">
    <property type="entry name" value="TetR_N"/>
    <property type="match status" value="1"/>
</dbReference>
<evidence type="ECO:0000256" key="4">
    <source>
        <dbReference type="PROSITE-ProRule" id="PRU00335"/>
    </source>
</evidence>
<feature type="compositionally biased region" description="Low complexity" evidence="5">
    <location>
        <begin position="202"/>
        <end position="212"/>
    </location>
</feature>
<dbReference type="Gene3D" id="1.10.10.60">
    <property type="entry name" value="Homeodomain-like"/>
    <property type="match status" value="1"/>
</dbReference>
<sequence>MAEVETPQDAGARPRVEGERELEILQATLDVLIESGYDRLTMDAVAARARASKATLYRRWSTKAQLVIDALLSEKDPPHLPDTGTLRGDLVSAFCGMGGLTDQRQVAVLAGVLTAIARDADFAEAFHRDFIGPKVALTDQIYTRAKERGEIHPDVDVAFIGPILPGVVLHRQFLLGQAPDTEFIARVIDEVLMPAVHARGTPPAACSPSPASHEPEPEPDAHARDQKDPS</sequence>
<keyword evidence="2 4" id="KW-0238">DNA-binding</keyword>
<evidence type="ECO:0000313" key="7">
    <source>
        <dbReference type="EMBL" id="GAA5154222.1"/>
    </source>
</evidence>
<dbReference type="Pfam" id="PF16859">
    <property type="entry name" value="TetR_C_11"/>
    <property type="match status" value="1"/>
</dbReference>
<evidence type="ECO:0000256" key="2">
    <source>
        <dbReference type="ARBA" id="ARBA00023125"/>
    </source>
</evidence>
<dbReference type="PRINTS" id="PR00455">
    <property type="entry name" value="HTHTETR"/>
</dbReference>